<dbReference type="PANTHER" id="PTHR11076:SF35">
    <property type="entry name" value="DNA REPAIR PROTEIN HOMOLOG YOBH"/>
    <property type="match status" value="1"/>
</dbReference>
<proteinExistence type="inferred from homology"/>
<dbReference type="GO" id="GO:0006261">
    <property type="term" value="P:DNA-templated DNA replication"/>
    <property type="evidence" value="ECO:0007669"/>
    <property type="project" value="UniProtKB-UniRule"/>
</dbReference>
<dbReference type="PANTHER" id="PTHR11076">
    <property type="entry name" value="DNA REPAIR POLYMERASE UMUC / TRANSFERASE FAMILY MEMBER"/>
    <property type="match status" value="1"/>
</dbReference>
<dbReference type="GO" id="GO:0000287">
    <property type="term" value="F:magnesium ion binding"/>
    <property type="evidence" value="ECO:0007669"/>
    <property type="project" value="UniProtKB-UniRule"/>
</dbReference>
<comment type="catalytic activity">
    <reaction evidence="14 15">
        <text>DNA(n) + a 2'-deoxyribonucleoside 5'-triphosphate = DNA(n+1) + diphosphate</text>
        <dbReference type="Rhea" id="RHEA:22508"/>
        <dbReference type="Rhea" id="RHEA-COMP:17339"/>
        <dbReference type="Rhea" id="RHEA-COMP:17340"/>
        <dbReference type="ChEBI" id="CHEBI:33019"/>
        <dbReference type="ChEBI" id="CHEBI:61560"/>
        <dbReference type="ChEBI" id="CHEBI:173112"/>
        <dbReference type="EC" id="2.7.7.7"/>
    </reaction>
</comment>
<gene>
    <name evidence="15 17" type="primary">dinB</name>
    <name evidence="17" type="ORF">IAA48_04540</name>
</gene>
<sequence length="414" mass="46897">MERAILHIDCNKFYASVECLHRPEIRDKPVAVGGSAEERRGIILTKNEIAAKYGIATGEPLWQARRKCPDLIVVPPNFPLYIRFSKMARNIYRDYSRQIEPFGLDENWIDVTGAQKSSAAIAQEIRRRVKYELGITVSIGVSWNKIFAKFGSDYKKPDAVTVIDHENYKDIVWNSPCSDLLFVGPATKRKLNSYGIYTVGELANSGQEFLKSVFGKNGEVLYTFANGLDTTPVCDMDDEQAIKSIGNSTTTPRDMVNDEDVKTVMTVLAESVARRLREHGVKGRGVSISVRDCDLRSFTRQARLKMYTDVSSEIIAGAMALFRASYDWRRPLRSVGVTVFDFGQELLQFDLAGSVERHEKLEKVERAVDDIRRRFGNYAVQRASLLACGDLSRFNPHDDHTIHPEGYFKEYKRA</sequence>
<dbReference type="EC" id="2.7.7.7" evidence="15"/>
<evidence type="ECO:0000259" key="16">
    <source>
        <dbReference type="PROSITE" id="PS50173"/>
    </source>
</evidence>
<evidence type="ECO:0000256" key="8">
    <source>
        <dbReference type="ARBA" id="ARBA00022723"/>
    </source>
</evidence>
<dbReference type="GO" id="GO:0009432">
    <property type="term" value="P:SOS response"/>
    <property type="evidence" value="ECO:0007669"/>
    <property type="project" value="TreeGrafter"/>
</dbReference>
<keyword evidence="10 15" id="KW-0460">Magnesium</keyword>
<dbReference type="InterPro" id="IPR043502">
    <property type="entry name" value="DNA/RNA_pol_sf"/>
</dbReference>
<dbReference type="CDD" id="cd03586">
    <property type="entry name" value="PolY_Pol_IV_kappa"/>
    <property type="match status" value="1"/>
</dbReference>
<comment type="cofactor">
    <cofactor evidence="15">
        <name>Mg(2+)</name>
        <dbReference type="ChEBI" id="CHEBI:18420"/>
    </cofactor>
    <text evidence="15">Binds 2 magnesium ions per subunit.</text>
</comment>
<evidence type="ECO:0000256" key="1">
    <source>
        <dbReference type="ARBA" id="ARBA00004496"/>
    </source>
</evidence>
<feature type="binding site" evidence="15">
    <location>
        <position position="105"/>
    </location>
    <ligand>
        <name>Mg(2+)</name>
        <dbReference type="ChEBI" id="CHEBI:18420"/>
    </ligand>
</feature>
<dbReference type="NCBIfam" id="NF002677">
    <property type="entry name" value="PRK02406.1"/>
    <property type="match status" value="1"/>
</dbReference>
<dbReference type="InterPro" id="IPR043128">
    <property type="entry name" value="Rev_trsase/Diguanyl_cyclase"/>
</dbReference>
<dbReference type="InterPro" id="IPR050116">
    <property type="entry name" value="DNA_polymerase-Y"/>
</dbReference>
<evidence type="ECO:0000256" key="13">
    <source>
        <dbReference type="ARBA" id="ARBA00023204"/>
    </source>
</evidence>
<dbReference type="Gene3D" id="1.10.150.20">
    <property type="entry name" value="5' to 3' exonuclease, C-terminal subdomain"/>
    <property type="match status" value="1"/>
</dbReference>
<dbReference type="Pfam" id="PF00817">
    <property type="entry name" value="IMS"/>
    <property type="match status" value="1"/>
</dbReference>
<keyword evidence="6 15" id="KW-0548">Nucleotidyltransferase</keyword>
<organism evidence="17 18">
    <name type="scientific">Candidatus Eubacterium faecipullorum</name>
    <dbReference type="NCBI Taxonomy" id="2838571"/>
    <lineage>
        <taxon>Bacteria</taxon>
        <taxon>Bacillati</taxon>
        <taxon>Bacillota</taxon>
        <taxon>Clostridia</taxon>
        <taxon>Eubacteriales</taxon>
        <taxon>Eubacteriaceae</taxon>
        <taxon>Eubacterium</taxon>
    </lineage>
</organism>
<protein>
    <recommendedName>
        <fullName evidence="15">DNA polymerase IV</fullName>
        <shortName evidence="15">Pol IV</shortName>
        <ecNumber evidence="15">2.7.7.7</ecNumber>
    </recommendedName>
</protein>
<dbReference type="SUPFAM" id="SSF56672">
    <property type="entry name" value="DNA/RNA polymerases"/>
    <property type="match status" value="1"/>
</dbReference>
<feature type="site" description="Substrate discrimination" evidence="15">
    <location>
        <position position="14"/>
    </location>
</feature>
<comment type="subcellular location">
    <subcellularLocation>
        <location evidence="1 15">Cytoplasm</location>
    </subcellularLocation>
</comment>
<comment type="caution">
    <text evidence="17">The sequence shown here is derived from an EMBL/GenBank/DDBJ whole genome shotgun (WGS) entry which is preliminary data.</text>
</comment>
<keyword evidence="4 15" id="KW-0963">Cytoplasm</keyword>
<dbReference type="GO" id="GO:0006281">
    <property type="term" value="P:DNA repair"/>
    <property type="evidence" value="ECO:0007669"/>
    <property type="project" value="UniProtKB-UniRule"/>
</dbReference>
<evidence type="ECO:0000313" key="17">
    <source>
        <dbReference type="EMBL" id="HIW85744.1"/>
    </source>
</evidence>
<evidence type="ECO:0000256" key="10">
    <source>
        <dbReference type="ARBA" id="ARBA00022842"/>
    </source>
</evidence>
<evidence type="ECO:0000256" key="3">
    <source>
        <dbReference type="ARBA" id="ARBA00022457"/>
    </source>
</evidence>
<keyword evidence="5 15" id="KW-0808">Transferase</keyword>
<dbReference type="PROSITE" id="PS50173">
    <property type="entry name" value="UMUC"/>
    <property type="match status" value="1"/>
</dbReference>
<dbReference type="AlphaFoldDB" id="A0A9D1RDA3"/>
<accession>A0A9D1RDA3</accession>
<dbReference type="GO" id="GO:0003684">
    <property type="term" value="F:damaged DNA binding"/>
    <property type="evidence" value="ECO:0007669"/>
    <property type="project" value="InterPro"/>
</dbReference>
<dbReference type="GO" id="GO:0042276">
    <property type="term" value="P:error-prone translesion synthesis"/>
    <property type="evidence" value="ECO:0007669"/>
    <property type="project" value="TreeGrafter"/>
</dbReference>
<dbReference type="GO" id="GO:0003887">
    <property type="term" value="F:DNA-directed DNA polymerase activity"/>
    <property type="evidence" value="ECO:0007669"/>
    <property type="project" value="UniProtKB-UniRule"/>
</dbReference>
<evidence type="ECO:0000256" key="9">
    <source>
        <dbReference type="ARBA" id="ARBA00022763"/>
    </source>
</evidence>
<keyword evidence="12 15" id="KW-0238">DNA-binding</keyword>
<comment type="subunit">
    <text evidence="15">Monomer.</text>
</comment>
<dbReference type="InterPro" id="IPR001126">
    <property type="entry name" value="UmuC"/>
</dbReference>
<dbReference type="Gene3D" id="3.40.1170.60">
    <property type="match status" value="1"/>
</dbReference>
<evidence type="ECO:0000256" key="14">
    <source>
        <dbReference type="ARBA" id="ARBA00049244"/>
    </source>
</evidence>
<evidence type="ECO:0000256" key="6">
    <source>
        <dbReference type="ARBA" id="ARBA00022695"/>
    </source>
</evidence>
<dbReference type="InterPro" id="IPR017961">
    <property type="entry name" value="DNA_pol_Y-fam_little_finger"/>
</dbReference>
<dbReference type="EMBL" id="DXGE01000019">
    <property type="protein sequence ID" value="HIW85744.1"/>
    <property type="molecule type" value="Genomic_DNA"/>
</dbReference>
<feature type="active site" evidence="15">
    <location>
        <position position="106"/>
    </location>
</feature>
<evidence type="ECO:0000256" key="15">
    <source>
        <dbReference type="HAMAP-Rule" id="MF_01113"/>
    </source>
</evidence>
<dbReference type="Pfam" id="PF11799">
    <property type="entry name" value="IMS_C"/>
    <property type="match status" value="1"/>
</dbReference>
<dbReference type="Proteomes" id="UP000824205">
    <property type="component" value="Unassembled WGS sequence"/>
</dbReference>
<evidence type="ECO:0000256" key="2">
    <source>
        <dbReference type="ARBA" id="ARBA00010945"/>
    </source>
</evidence>
<evidence type="ECO:0000256" key="12">
    <source>
        <dbReference type="ARBA" id="ARBA00023125"/>
    </source>
</evidence>
<dbReference type="Gene3D" id="3.30.70.270">
    <property type="match status" value="1"/>
</dbReference>
<keyword evidence="3 15" id="KW-0515">Mutator protein</keyword>
<dbReference type="InterPro" id="IPR022880">
    <property type="entry name" value="DNApol_IV"/>
</dbReference>
<name>A0A9D1RDA3_9FIRM</name>
<dbReference type="InterPro" id="IPR036775">
    <property type="entry name" value="DNA_pol_Y-fam_lit_finger_sf"/>
</dbReference>
<dbReference type="HAMAP" id="MF_01113">
    <property type="entry name" value="DNApol_IV"/>
    <property type="match status" value="1"/>
</dbReference>
<evidence type="ECO:0000256" key="7">
    <source>
        <dbReference type="ARBA" id="ARBA00022705"/>
    </source>
</evidence>
<evidence type="ECO:0000256" key="4">
    <source>
        <dbReference type="ARBA" id="ARBA00022490"/>
    </source>
</evidence>
<dbReference type="InterPro" id="IPR053848">
    <property type="entry name" value="IMS_HHH_1"/>
</dbReference>
<feature type="domain" description="UmuC" evidence="16">
    <location>
        <begin position="5"/>
        <end position="184"/>
    </location>
</feature>
<evidence type="ECO:0000313" key="18">
    <source>
        <dbReference type="Proteomes" id="UP000824205"/>
    </source>
</evidence>
<dbReference type="GO" id="GO:0005829">
    <property type="term" value="C:cytosol"/>
    <property type="evidence" value="ECO:0007669"/>
    <property type="project" value="TreeGrafter"/>
</dbReference>
<evidence type="ECO:0000256" key="5">
    <source>
        <dbReference type="ARBA" id="ARBA00022679"/>
    </source>
</evidence>
<keyword evidence="11 15" id="KW-0239">DNA-directed DNA polymerase</keyword>
<keyword evidence="7 15" id="KW-0235">DNA replication</keyword>
<keyword evidence="8 15" id="KW-0479">Metal-binding</keyword>
<evidence type="ECO:0000256" key="11">
    <source>
        <dbReference type="ARBA" id="ARBA00022932"/>
    </source>
</evidence>
<keyword evidence="13 15" id="KW-0234">DNA repair</keyword>
<feature type="binding site" evidence="15">
    <location>
        <position position="9"/>
    </location>
    <ligand>
        <name>Mg(2+)</name>
        <dbReference type="ChEBI" id="CHEBI:18420"/>
    </ligand>
</feature>
<comment type="function">
    <text evidence="15">Poorly processive, error-prone DNA polymerase involved in untargeted mutagenesis. Copies undamaged DNA at stalled replication forks, which arise in vivo from mismatched or misaligned primer ends. These misaligned primers can be extended by PolIV. Exhibits no 3'-5' exonuclease (proofreading) activity. May be involved in translesional synthesis, in conjunction with the beta clamp from PolIII.</text>
</comment>
<dbReference type="Pfam" id="PF21999">
    <property type="entry name" value="IMS_HHH_1"/>
    <property type="match status" value="1"/>
</dbReference>
<keyword evidence="9 15" id="KW-0227">DNA damage</keyword>
<reference evidence="17" key="1">
    <citation type="journal article" date="2021" name="PeerJ">
        <title>Extensive microbial diversity within the chicken gut microbiome revealed by metagenomics and culture.</title>
        <authorList>
            <person name="Gilroy R."/>
            <person name="Ravi A."/>
            <person name="Getino M."/>
            <person name="Pursley I."/>
            <person name="Horton D.L."/>
            <person name="Alikhan N.F."/>
            <person name="Baker D."/>
            <person name="Gharbi K."/>
            <person name="Hall N."/>
            <person name="Watson M."/>
            <person name="Adriaenssens E.M."/>
            <person name="Foster-Nyarko E."/>
            <person name="Jarju S."/>
            <person name="Secka A."/>
            <person name="Antonio M."/>
            <person name="Oren A."/>
            <person name="Chaudhuri R.R."/>
            <person name="La Ragione R."/>
            <person name="Hildebrand F."/>
            <person name="Pallen M.J."/>
        </authorList>
    </citation>
    <scope>NUCLEOTIDE SEQUENCE</scope>
    <source>
        <strain evidence="17">421</strain>
    </source>
</reference>
<dbReference type="Gene3D" id="3.30.1490.100">
    <property type="entry name" value="DNA polymerase, Y-family, little finger domain"/>
    <property type="match status" value="1"/>
</dbReference>
<comment type="similarity">
    <text evidence="2 15">Belongs to the DNA polymerase type-Y family.</text>
</comment>
<dbReference type="SUPFAM" id="SSF100879">
    <property type="entry name" value="Lesion bypass DNA polymerase (Y-family), little finger domain"/>
    <property type="match status" value="1"/>
</dbReference>
<reference evidence="17" key="2">
    <citation type="submission" date="2021-04" db="EMBL/GenBank/DDBJ databases">
        <authorList>
            <person name="Gilroy R."/>
        </authorList>
    </citation>
    <scope>NUCLEOTIDE SEQUENCE</scope>
    <source>
        <strain evidence="17">421</strain>
    </source>
</reference>